<feature type="transmembrane region" description="Helical" evidence="3">
    <location>
        <begin position="62"/>
        <end position="81"/>
    </location>
</feature>
<evidence type="ECO:0000313" key="5">
    <source>
        <dbReference type="EMBL" id="MET4633595.1"/>
    </source>
</evidence>
<comment type="caution">
    <text evidence="5">The sequence shown here is derived from an EMBL/GenBank/DDBJ whole genome shotgun (WGS) entry which is preliminary data.</text>
</comment>
<dbReference type="SUPFAM" id="SSF55073">
    <property type="entry name" value="Nucleotide cyclase"/>
    <property type="match status" value="1"/>
</dbReference>
<dbReference type="CDD" id="cd01949">
    <property type="entry name" value="GGDEF"/>
    <property type="match status" value="1"/>
</dbReference>
<evidence type="ECO:0000259" key="4">
    <source>
        <dbReference type="PROSITE" id="PS50887"/>
    </source>
</evidence>
<sequence length="383" mass="41838">MTLDVSTLLVVLAVMSQMAALSLVTNWFQRWPDRHVVMWALALQVGAASCVLLLLRGQIPDFLSIGIANAGTLAALGITWNGARAFNGRSTRWWPVVAFPAIWMIAMEVPAIGDSLAHRIALGSLLSLILSLMLAWEIWAKGKDHLVWRMPFACVPALHAVFLVFRFIAALTLDLPPDLLDGGPFIGLGILEPILVMFAATIIGLRLSDERLKNILKRAALTDGLTGLLNHGAFMDLARERVERARDQNELITLLLFDLDRFKQLNDRYGHAAGDEALKFFSTIVQRCVSEADFVGRVGGEEFAALLIGCGAERGRQVAERIRAEFAGDPIRHAGHRITVTVSVGVMTVCGQRADFESLMVAADEALYAAKRGGRDLVFQAAS</sequence>
<protein>
    <recommendedName>
        <fullName evidence="1">diguanylate cyclase</fullName>
        <ecNumber evidence="1">2.7.7.65</ecNumber>
    </recommendedName>
</protein>
<dbReference type="InterPro" id="IPR050469">
    <property type="entry name" value="Diguanylate_Cyclase"/>
</dbReference>
<name>A0ABV2QYV3_9HYPH</name>
<dbReference type="InterPro" id="IPR043128">
    <property type="entry name" value="Rev_trsase/Diguanyl_cyclase"/>
</dbReference>
<feature type="transmembrane region" description="Helical" evidence="3">
    <location>
        <begin position="152"/>
        <end position="173"/>
    </location>
</feature>
<feature type="transmembrane region" description="Helical" evidence="3">
    <location>
        <begin position="6"/>
        <end position="24"/>
    </location>
</feature>
<comment type="catalytic activity">
    <reaction evidence="2">
        <text>2 GTP = 3',3'-c-di-GMP + 2 diphosphate</text>
        <dbReference type="Rhea" id="RHEA:24898"/>
        <dbReference type="ChEBI" id="CHEBI:33019"/>
        <dbReference type="ChEBI" id="CHEBI:37565"/>
        <dbReference type="ChEBI" id="CHEBI:58805"/>
        <dbReference type="EC" id="2.7.7.65"/>
    </reaction>
</comment>
<feature type="transmembrane region" description="Helical" evidence="3">
    <location>
        <begin position="93"/>
        <end position="113"/>
    </location>
</feature>
<reference evidence="5 6" key="1">
    <citation type="submission" date="2024-06" db="EMBL/GenBank/DDBJ databases">
        <title>Sorghum-associated microbial communities from plants grown in Nebraska, USA.</title>
        <authorList>
            <person name="Schachtman D."/>
        </authorList>
    </citation>
    <scope>NUCLEOTIDE SEQUENCE [LARGE SCALE GENOMIC DNA]</scope>
    <source>
        <strain evidence="5 6">3207</strain>
    </source>
</reference>
<keyword evidence="3" id="KW-0812">Transmembrane</keyword>
<evidence type="ECO:0000313" key="6">
    <source>
        <dbReference type="Proteomes" id="UP001549321"/>
    </source>
</evidence>
<dbReference type="RefSeq" id="WP_354549962.1">
    <property type="nucleotide sequence ID" value="NZ_JBEPSM010000001.1"/>
</dbReference>
<keyword evidence="3" id="KW-0472">Membrane</keyword>
<dbReference type="PANTHER" id="PTHR45138:SF9">
    <property type="entry name" value="DIGUANYLATE CYCLASE DGCM-RELATED"/>
    <property type="match status" value="1"/>
</dbReference>
<feature type="transmembrane region" description="Helical" evidence="3">
    <location>
        <begin position="36"/>
        <end position="56"/>
    </location>
</feature>
<evidence type="ECO:0000256" key="3">
    <source>
        <dbReference type="SAM" id="Phobius"/>
    </source>
</evidence>
<dbReference type="Proteomes" id="UP001549321">
    <property type="component" value="Unassembled WGS sequence"/>
</dbReference>
<gene>
    <name evidence="5" type="ORF">ABIE08_001508</name>
</gene>
<keyword evidence="6" id="KW-1185">Reference proteome</keyword>
<dbReference type="InterPro" id="IPR000160">
    <property type="entry name" value="GGDEF_dom"/>
</dbReference>
<dbReference type="PROSITE" id="PS50887">
    <property type="entry name" value="GGDEF"/>
    <property type="match status" value="1"/>
</dbReference>
<evidence type="ECO:0000256" key="1">
    <source>
        <dbReference type="ARBA" id="ARBA00012528"/>
    </source>
</evidence>
<dbReference type="EMBL" id="JBEPSM010000001">
    <property type="protein sequence ID" value="MET4633595.1"/>
    <property type="molecule type" value="Genomic_DNA"/>
</dbReference>
<dbReference type="SMART" id="SM00267">
    <property type="entry name" value="GGDEF"/>
    <property type="match status" value="1"/>
</dbReference>
<dbReference type="EC" id="2.7.7.65" evidence="1"/>
<dbReference type="Gene3D" id="3.30.70.270">
    <property type="match status" value="1"/>
</dbReference>
<feature type="transmembrane region" description="Helical" evidence="3">
    <location>
        <begin position="185"/>
        <end position="208"/>
    </location>
</feature>
<organism evidence="5 6">
    <name type="scientific">Kaistia defluvii</name>
    <dbReference type="NCBI Taxonomy" id="410841"/>
    <lineage>
        <taxon>Bacteria</taxon>
        <taxon>Pseudomonadati</taxon>
        <taxon>Pseudomonadota</taxon>
        <taxon>Alphaproteobacteria</taxon>
        <taxon>Hyphomicrobiales</taxon>
        <taxon>Kaistiaceae</taxon>
        <taxon>Kaistia</taxon>
    </lineage>
</organism>
<proteinExistence type="predicted"/>
<accession>A0ABV2QYV3</accession>
<dbReference type="PANTHER" id="PTHR45138">
    <property type="entry name" value="REGULATORY COMPONENTS OF SENSORY TRANSDUCTION SYSTEM"/>
    <property type="match status" value="1"/>
</dbReference>
<evidence type="ECO:0000256" key="2">
    <source>
        <dbReference type="ARBA" id="ARBA00034247"/>
    </source>
</evidence>
<dbReference type="NCBIfam" id="TIGR00254">
    <property type="entry name" value="GGDEF"/>
    <property type="match status" value="1"/>
</dbReference>
<feature type="transmembrane region" description="Helical" evidence="3">
    <location>
        <begin position="119"/>
        <end position="140"/>
    </location>
</feature>
<dbReference type="Pfam" id="PF00990">
    <property type="entry name" value="GGDEF"/>
    <property type="match status" value="1"/>
</dbReference>
<feature type="domain" description="GGDEF" evidence="4">
    <location>
        <begin position="250"/>
        <end position="383"/>
    </location>
</feature>
<dbReference type="InterPro" id="IPR029787">
    <property type="entry name" value="Nucleotide_cyclase"/>
</dbReference>
<keyword evidence="3" id="KW-1133">Transmembrane helix</keyword>